<dbReference type="Gene3D" id="3.30.1330.90">
    <property type="entry name" value="D-3-phosphoglycerate dehydrogenase, domain 3"/>
    <property type="match status" value="1"/>
</dbReference>
<organism evidence="13 14">
    <name type="scientific">Thermoleophilum album</name>
    <dbReference type="NCBI Taxonomy" id="29539"/>
    <lineage>
        <taxon>Bacteria</taxon>
        <taxon>Bacillati</taxon>
        <taxon>Actinomycetota</taxon>
        <taxon>Thermoleophilia</taxon>
        <taxon>Thermoleophilales</taxon>
        <taxon>Thermoleophilaceae</taxon>
        <taxon>Thermoleophilum</taxon>
    </lineage>
</organism>
<dbReference type="GO" id="GO:0006564">
    <property type="term" value="P:L-serine biosynthetic process"/>
    <property type="evidence" value="ECO:0007669"/>
    <property type="project" value="UniProtKB-UniRule"/>
</dbReference>
<dbReference type="InterPro" id="IPR006139">
    <property type="entry name" value="D-isomer_2_OHA_DH_cat_dom"/>
</dbReference>
<dbReference type="STRING" id="29539.SAMN02745716_1769"/>
<dbReference type="PROSITE" id="PS00670">
    <property type="entry name" value="D_2_HYDROXYACID_DH_2"/>
    <property type="match status" value="1"/>
</dbReference>
<evidence type="ECO:0000256" key="7">
    <source>
        <dbReference type="ARBA" id="ARBA00023027"/>
    </source>
</evidence>
<comment type="catalytic activity">
    <reaction evidence="10 11">
        <text>(2R)-3-phosphoglycerate + NAD(+) = 3-phosphooxypyruvate + NADH + H(+)</text>
        <dbReference type="Rhea" id="RHEA:12641"/>
        <dbReference type="ChEBI" id="CHEBI:15378"/>
        <dbReference type="ChEBI" id="CHEBI:18110"/>
        <dbReference type="ChEBI" id="CHEBI:57540"/>
        <dbReference type="ChEBI" id="CHEBI:57945"/>
        <dbReference type="ChEBI" id="CHEBI:58272"/>
        <dbReference type="EC" id="1.1.1.95"/>
    </reaction>
</comment>
<dbReference type="InterPro" id="IPR050857">
    <property type="entry name" value="D-2-hydroxyacid_DH"/>
</dbReference>
<keyword evidence="8 11" id="KW-0718">Serine biosynthesis</keyword>
<evidence type="ECO:0000259" key="12">
    <source>
        <dbReference type="PROSITE" id="PS51671"/>
    </source>
</evidence>
<feature type="domain" description="ACT" evidence="12">
    <location>
        <begin position="479"/>
        <end position="557"/>
    </location>
</feature>
<reference evidence="14" key="1">
    <citation type="submission" date="2016-10" db="EMBL/GenBank/DDBJ databases">
        <authorList>
            <person name="Varghese N."/>
            <person name="Submissions S."/>
        </authorList>
    </citation>
    <scope>NUCLEOTIDE SEQUENCE [LARGE SCALE GENOMIC DNA]</scope>
    <source>
        <strain evidence="14">ATCC 35263</strain>
    </source>
</reference>
<evidence type="ECO:0000256" key="9">
    <source>
        <dbReference type="ARBA" id="ARBA00048126"/>
    </source>
</evidence>
<evidence type="ECO:0000256" key="10">
    <source>
        <dbReference type="ARBA" id="ARBA00048731"/>
    </source>
</evidence>
<accession>A0A1H6FX72</accession>
<evidence type="ECO:0000256" key="6">
    <source>
        <dbReference type="ARBA" id="ARBA00023002"/>
    </source>
</evidence>
<dbReference type="PANTHER" id="PTHR42789">
    <property type="entry name" value="D-ISOMER SPECIFIC 2-HYDROXYACID DEHYDROGENASE FAMILY PROTEIN (AFU_ORTHOLOGUE AFUA_6G10090)"/>
    <property type="match status" value="1"/>
</dbReference>
<dbReference type="PANTHER" id="PTHR42789:SF1">
    <property type="entry name" value="D-ISOMER SPECIFIC 2-HYDROXYACID DEHYDROGENASE FAMILY PROTEIN (AFU_ORTHOLOGUE AFUA_6G10090)"/>
    <property type="match status" value="1"/>
</dbReference>
<keyword evidence="6 11" id="KW-0560">Oxidoreductase</keyword>
<dbReference type="Gene3D" id="3.30.70.260">
    <property type="match status" value="1"/>
</dbReference>
<evidence type="ECO:0000256" key="4">
    <source>
        <dbReference type="ARBA" id="ARBA00021582"/>
    </source>
</evidence>
<keyword evidence="14" id="KW-1185">Reference proteome</keyword>
<dbReference type="InterPro" id="IPR045865">
    <property type="entry name" value="ACT-like_dom_sf"/>
</dbReference>
<dbReference type="SUPFAM" id="SSF143548">
    <property type="entry name" value="Serine metabolism enzymes domain"/>
    <property type="match status" value="1"/>
</dbReference>
<dbReference type="UniPathway" id="UPA00135">
    <property type="reaction ID" value="UER00196"/>
</dbReference>
<dbReference type="GO" id="GO:0004617">
    <property type="term" value="F:phosphoglycerate dehydrogenase activity"/>
    <property type="evidence" value="ECO:0007669"/>
    <property type="project" value="UniProtKB-UniRule"/>
</dbReference>
<dbReference type="Gene3D" id="3.40.50.720">
    <property type="entry name" value="NAD(P)-binding Rossmann-like Domain"/>
    <property type="match status" value="2"/>
</dbReference>
<comment type="similarity">
    <text evidence="3 11">Belongs to the D-isomer specific 2-hydroxyacid dehydrogenase family.</text>
</comment>
<dbReference type="InterPro" id="IPR036291">
    <property type="entry name" value="NAD(P)-bd_dom_sf"/>
</dbReference>
<dbReference type="Pfam" id="PF00389">
    <property type="entry name" value="2-Hacid_dh"/>
    <property type="match status" value="1"/>
</dbReference>
<sequence>MSASEQAVGTSGAALAGDGAGKQRPRVLVAEKIAQSGIELLAQHCEVVVATDWDADTLRRRIGEFDGIVIRSGTRLDADLIARAERLRVIGRAGIGVDNVDVEAATRRGIIVCNAPQSNVVAAAEHTLALMLAVARRVPQAHASLVSGRWERSRFSGTELYEKTLGILGFGRIGRLVAARARAFGMQVVAYDPYVSSERFRELGVERAERPEDVYARADFLSLHLPRTPETERIVDAAALARMREGAYLVNCARGELVDLDALKEALDSGRLAGAALDVFPQEPLTEHPLFGYDNVVVTPHLGASTTEAQDRAGVQTAEQVVAALTGGVVTTAVNIPSVGAEDLELLGPFVPLCRHLGRIAVELAGGAAIERVEVELRGRIAERDTRLLTVAVLEGILRGRTEEEVNLVNAPALAEERGIAVSELKETRARDFTDLVRVTVRSNGDAVRVVGTVLGTRSRPHLLEAWGQRFNVQLERHLALFRYRDQPGMLGHVGQVLGRHGINIVSAAVGRHPEDGEGSGHDVAVMVVTTDQPVPPAVIAEVVEADGFYEGRAVDL</sequence>
<dbReference type="InterPro" id="IPR006236">
    <property type="entry name" value="PGDH"/>
</dbReference>
<comment type="pathway">
    <text evidence="2 11">Amino-acid biosynthesis; L-serine biosynthesis; L-serine from 3-phospho-D-glycerate: step 1/3.</text>
</comment>
<evidence type="ECO:0000256" key="3">
    <source>
        <dbReference type="ARBA" id="ARBA00005854"/>
    </source>
</evidence>
<keyword evidence="7 11" id="KW-0520">NAD</keyword>
<dbReference type="SUPFAM" id="SSF55021">
    <property type="entry name" value="ACT-like"/>
    <property type="match status" value="1"/>
</dbReference>
<dbReference type="InterPro" id="IPR029752">
    <property type="entry name" value="D-isomer_DH_CS1"/>
</dbReference>
<evidence type="ECO:0000256" key="1">
    <source>
        <dbReference type="ARBA" id="ARBA00003800"/>
    </source>
</evidence>
<dbReference type="PROSITE" id="PS51671">
    <property type="entry name" value="ACT"/>
    <property type="match status" value="1"/>
</dbReference>
<dbReference type="PROSITE" id="PS00671">
    <property type="entry name" value="D_2_HYDROXYACID_DH_3"/>
    <property type="match status" value="1"/>
</dbReference>
<dbReference type="InterPro" id="IPR029009">
    <property type="entry name" value="ASB_dom_sf"/>
</dbReference>
<dbReference type="InterPro" id="IPR045626">
    <property type="entry name" value="PGDH_ASB_dom"/>
</dbReference>
<dbReference type="EC" id="1.1.1.95" evidence="11"/>
<dbReference type="NCBIfam" id="TIGR01327">
    <property type="entry name" value="PGDH"/>
    <property type="match status" value="1"/>
</dbReference>
<keyword evidence="5 11" id="KW-0028">Amino-acid biosynthesis</keyword>
<dbReference type="PROSITE" id="PS00065">
    <property type="entry name" value="D_2_HYDROXYACID_DH_1"/>
    <property type="match status" value="1"/>
</dbReference>
<dbReference type="Proteomes" id="UP000222056">
    <property type="component" value="Unassembled WGS sequence"/>
</dbReference>
<dbReference type="EMBL" id="FNWJ01000002">
    <property type="protein sequence ID" value="SEH14880.1"/>
    <property type="molecule type" value="Genomic_DNA"/>
</dbReference>
<comment type="catalytic activity">
    <reaction evidence="9">
        <text>(R)-2-hydroxyglutarate + NAD(+) = 2-oxoglutarate + NADH + H(+)</text>
        <dbReference type="Rhea" id="RHEA:49612"/>
        <dbReference type="ChEBI" id="CHEBI:15378"/>
        <dbReference type="ChEBI" id="CHEBI:15801"/>
        <dbReference type="ChEBI" id="CHEBI:16810"/>
        <dbReference type="ChEBI" id="CHEBI:57540"/>
        <dbReference type="ChEBI" id="CHEBI:57945"/>
        <dbReference type="EC" id="1.1.1.399"/>
    </reaction>
</comment>
<dbReference type="CDD" id="cd12173">
    <property type="entry name" value="PGDH_4"/>
    <property type="match status" value="1"/>
</dbReference>
<dbReference type="SUPFAM" id="SSF52283">
    <property type="entry name" value="Formate/glycerate dehydrogenase catalytic domain-like"/>
    <property type="match status" value="1"/>
</dbReference>
<dbReference type="Pfam" id="PF19304">
    <property type="entry name" value="PGDH_inter"/>
    <property type="match status" value="1"/>
</dbReference>
<dbReference type="Pfam" id="PF02826">
    <property type="entry name" value="2-Hacid_dh_C"/>
    <property type="match status" value="1"/>
</dbReference>
<evidence type="ECO:0000256" key="2">
    <source>
        <dbReference type="ARBA" id="ARBA00005216"/>
    </source>
</evidence>
<dbReference type="RefSeq" id="WP_218138353.1">
    <property type="nucleotide sequence ID" value="NZ_FNWJ01000002.1"/>
</dbReference>
<dbReference type="InterPro" id="IPR029753">
    <property type="entry name" value="D-isomer_DH_CS"/>
</dbReference>
<dbReference type="Pfam" id="PF01842">
    <property type="entry name" value="ACT"/>
    <property type="match status" value="1"/>
</dbReference>
<evidence type="ECO:0000256" key="8">
    <source>
        <dbReference type="ARBA" id="ARBA00023299"/>
    </source>
</evidence>
<evidence type="ECO:0000313" key="14">
    <source>
        <dbReference type="Proteomes" id="UP000222056"/>
    </source>
</evidence>
<evidence type="ECO:0000313" key="13">
    <source>
        <dbReference type="EMBL" id="SEH14880.1"/>
    </source>
</evidence>
<comment type="function">
    <text evidence="1">Catalyzes the reversible oxidation of 3-phospho-D-glycerate to 3-phosphonooxypyruvate, the first step of the phosphorylated L-serine biosynthesis pathway. Also catalyzes the reversible oxidation of 2-hydroxyglutarate to 2-oxoglutarate.</text>
</comment>
<gene>
    <name evidence="13" type="ORF">SAMN02745716_1769</name>
</gene>
<protein>
    <recommendedName>
        <fullName evidence="4 11">D-3-phosphoglycerate dehydrogenase</fullName>
        <ecNumber evidence="11">1.1.1.95</ecNumber>
    </recommendedName>
</protein>
<dbReference type="CDD" id="cd04902">
    <property type="entry name" value="ACT_3PGDH-xct"/>
    <property type="match status" value="1"/>
</dbReference>
<dbReference type="SUPFAM" id="SSF51735">
    <property type="entry name" value="NAD(P)-binding Rossmann-fold domains"/>
    <property type="match status" value="1"/>
</dbReference>
<dbReference type="FunFam" id="3.30.1330.90:FF:000003">
    <property type="entry name" value="D-3-phosphoglycerate dehydrogenase"/>
    <property type="match status" value="1"/>
</dbReference>
<dbReference type="GO" id="GO:0051287">
    <property type="term" value="F:NAD binding"/>
    <property type="evidence" value="ECO:0007669"/>
    <property type="project" value="UniProtKB-UniRule"/>
</dbReference>
<evidence type="ECO:0000256" key="11">
    <source>
        <dbReference type="RuleBase" id="RU363003"/>
    </source>
</evidence>
<name>A0A1H6FX72_THEAL</name>
<proteinExistence type="inferred from homology"/>
<dbReference type="FunFam" id="3.40.50.720:FF:000021">
    <property type="entry name" value="D-3-phosphoglycerate dehydrogenase"/>
    <property type="match status" value="1"/>
</dbReference>
<dbReference type="InterPro" id="IPR006140">
    <property type="entry name" value="D-isomer_DH_NAD-bd"/>
</dbReference>
<dbReference type="InterPro" id="IPR002912">
    <property type="entry name" value="ACT_dom"/>
</dbReference>
<dbReference type="AlphaFoldDB" id="A0A1H6FX72"/>
<evidence type="ECO:0000256" key="5">
    <source>
        <dbReference type="ARBA" id="ARBA00022605"/>
    </source>
</evidence>